<dbReference type="CDD" id="cd07821">
    <property type="entry name" value="PYR_PYL_RCAR_like"/>
    <property type="match status" value="1"/>
</dbReference>
<dbReference type="EMBL" id="KK198755">
    <property type="protein sequence ID" value="KCW82367.1"/>
    <property type="molecule type" value="Genomic_DNA"/>
</dbReference>
<dbReference type="InterPro" id="IPR053249">
    <property type="entry name" value="LFS"/>
</dbReference>
<name>A0A059CVG6_EUCGR</name>
<protein>
    <recommendedName>
        <fullName evidence="2">Bet v I/Major latex protein domain-containing protein</fullName>
    </recommendedName>
</protein>
<gene>
    <name evidence="1" type="ORF">EUGRSUZ_C03773</name>
</gene>
<reference evidence="1" key="1">
    <citation type="submission" date="2013-07" db="EMBL/GenBank/DDBJ databases">
        <title>The genome of Eucalyptus grandis.</title>
        <authorList>
            <person name="Schmutz J."/>
            <person name="Hayes R."/>
            <person name="Myburg A."/>
            <person name="Tuskan G."/>
            <person name="Grattapaglia D."/>
            <person name="Rokhsar D.S."/>
        </authorList>
    </citation>
    <scope>NUCLEOTIDE SEQUENCE</scope>
    <source>
        <tissue evidence="1">Leaf extractions</tissue>
    </source>
</reference>
<organism evidence="1">
    <name type="scientific">Eucalyptus grandis</name>
    <name type="common">Flooded gum</name>
    <dbReference type="NCBI Taxonomy" id="71139"/>
    <lineage>
        <taxon>Eukaryota</taxon>
        <taxon>Viridiplantae</taxon>
        <taxon>Streptophyta</taxon>
        <taxon>Embryophyta</taxon>
        <taxon>Tracheophyta</taxon>
        <taxon>Spermatophyta</taxon>
        <taxon>Magnoliopsida</taxon>
        <taxon>eudicotyledons</taxon>
        <taxon>Gunneridae</taxon>
        <taxon>Pentapetalae</taxon>
        <taxon>rosids</taxon>
        <taxon>malvids</taxon>
        <taxon>Myrtales</taxon>
        <taxon>Myrtaceae</taxon>
        <taxon>Myrtoideae</taxon>
        <taxon>Eucalypteae</taxon>
        <taxon>Eucalyptus</taxon>
    </lineage>
</organism>
<accession>A0A059CVG6</accession>
<dbReference type="PANTHER" id="PTHR33789">
    <property type="entry name" value="LACHRYMATORY-FACTOR SYNTHASE"/>
    <property type="match status" value="1"/>
</dbReference>
<dbReference type="Gramene" id="KCW82367">
    <property type="protein sequence ID" value="KCW82367"/>
    <property type="gene ID" value="EUGRSUZ_C03773"/>
</dbReference>
<dbReference type="Pfam" id="PF10604">
    <property type="entry name" value="Polyketide_cyc2"/>
    <property type="match status" value="1"/>
</dbReference>
<proteinExistence type="predicted"/>
<dbReference type="InterPro" id="IPR019587">
    <property type="entry name" value="Polyketide_cyclase/dehydratase"/>
</dbReference>
<dbReference type="InterPro" id="IPR023393">
    <property type="entry name" value="START-like_dom_sf"/>
</dbReference>
<dbReference type="STRING" id="71139.A0A059CVG6"/>
<evidence type="ECO:0008006" key="2">
    <source>
        <dbReference type="Google" id="ProtNLM"/>
    </source>
</evidence>
<sequence length="144" mass="15556">MATSAGFFQPPQVALPMIDVCYGVGGVSGQPGCIRYSAVMKISKDGSEETVTNWALEKLLTINPVNKSFSYEIVDSNMNGFKSLVATTELTQVKDAEKEATAITWSFVANPIEGWTEKGLTEFYGSALQRMAERMEAALSTQGA</sequence>
<dbReference type="SUPFAM" id="SSF55961">
    <property type="entry name" value="Bet v1-like"/>
    <property type="match status" value="1"/>
</dbReference>
<dbReference type="PANTHER" id="PTHR33789:SF11">
    <property type="entry name" value="OS05G0202300 PROTEIN"/>
    <property type="match status" value="1"/>
</dbReference>
<dbReference type="GO" id="GO:0004864">
    <property type="term" value="F:protein phosphatase inhibitor activity"/>
    <property type="evidence" value="ECO:0007669"/>
    <property type="project" value="UniProtKB-ARBA"/>
</dbReference>
<evidence type="ECO:0000313" key="1">
    <source>
        <dbReference type="EMBL" id="KCW82367.1"/>
    </source>
</evidence>
<dbReference type="InParanoid" id="A0A059CVG6"/>
<dbReference type="AlphaFoldDB" id="A0A059CVG6"/>
<dbReference type="Gene3D" id="3.30.530.20">
    <property type="match status" value="1"/>
</dbReference>